<name>A0AAV3ZIJ3_9GAST</name>
<keyword evidence="2" id="KW-1185">Reference proteome</keyword>
<evidence type="ECO:0000313" key="2">
    <source>
        <dbReference type="Proteomes" id="UP000735302"/>
    </source>
</evidence>
<dbReference type="Proteomes" id="UP000735302">
    <property type="component" value="Unassembled WGS sequence"/>
</dbReference>
<evidence type="ECO:0000313" key="1">
    <source>
        <dbReference type="EMBL" id="GFN94332.1"/>
    </source>
</evidence>
<organism evidence="1 2">
    <name type="scientific">Plakobranchus ocellatus</name>
    <dbReference type="NCBI Taxonomy" id="259542"/>
    <lineage>
        <taxon>Eukaryota</taxon>
        <taxon>Metazoa</taxon>
        <taxon>Spiralia</taxon>
        <taxon>Lophotrochozoa</taxon>
        <taxon>Mollusca</taxon>
        <taxon>Gastropoda</taxon>
        <taxon>Heterobranchia</taxon>
        <taxon>Euthyneura</taxon>
        <taxon>Panpulmonata</taxon>
        <taxon>Sacoglossa</taxon>
        <taxon>Placobranchoidea</taxon>
        <taxon>Plakobranchidae</taxon>
        <taxon>Plakobranchus</taxon>
    </lineage>
</organism>
<comment type="caution">
    <text evidence="1">The sequence shown here is derived from an EMBL/GenBank/DDBJ whole genome shotgun (WGS) entry which is preliminary data.</text>
</comment>
<sequence length="86" mass="9823">MRIDGECSIFKSISRGVRQRCEMSLDVLNDYSEMILRKFNNHERFRINGHTNTNLGYSNDTVLLAGSENELQLIIDTVVEESGRGD</sequence>
<protein>
    <submittedName>
        <fullName evidence="1">Endonuclease-reverse transcriptase</fullName>
    </submittedName>
</protein>
<dbReference type="GO" id="GO:0004519">
    <property type="term" value="F:endonuclease activity"/>
    <property type="evidence" value="ECO:0007669"/>
    <property type="project" value="UniProtKB-KW"/>
</dbReference>
<dbReference type="EMBL" id="BLXT01002434">
    <property type="protein sequence ID" value="GFN94332.1"/>
    <property type="molecule type" value="Genomic_DNA"/>
</dbReference>
<keyword evidence="1" id="KW-0378">Hydrolase</keyword>
<accession>A0AAV3ZIJ3</accession>
<reference evidence="1 2" key="1">
    <citation type="journal article" date="2021" name="Elife">
        <title>Chloroplast acquisition without the gene transfer in kleptoplastic sea slugs, Plakobranchus ocellatus.</title>
        <authorList>
            <person name="Maeda T."/>
            <person name="Takahashi S."/>
            <person name="Yoshida T."/>
            <person name="Shimamura S."/>
            <person name="Takaki Y."/>
            <person name="Nagai Y."/>
            <person name="Toyoda A."/>
            <person name="Suzuki Y."/>
            <person name="Arimoto A."/>
            <person name="Ishii H."/>
            <person name="Satoh N."/>
            <person name="Nishiyama T."/>
            <person name="Hasebe M."/>
            <person name="Maruyama T."/>
            <person name="Minagawa J."/>
            <person name="Obokata J."/>
            <person name="Shigenobu S."/>
        </authorList>
    </citation>
    <scope>NUCLEOTIDE SEQUENCE [LARGE SCALE GENOMIC DNA]</scope>
</reference>
<gene>
    <name evidence="1" type="ORF">PoB_002083800</name>
</gene>
<proteinExistence type="predicted"/>
<keyword evidence="1" id="KW-0255">Endonuclease</keyword>
<keyword evidence="1" id="KW-0540">Nuclease</keyword>
<dbReference type="AlphaFoldDB" id="A0AAV3ZIJ3"/>